<proteinExistence type="predicted"/>
<dbReference type="GeneID" id="109263686"/>
<evidence type="ECO:0000256" key="1">
    <source>
        <dbReference type="ARBA" id="ARBA00022723"/>
    </source>
</evidence>
<dbReference type="Gene3D" id="1.10.238.10">
    <property type="entry name" value="EF-hand"/>
    <property type="match status" value="1"/>
</dbReference>
<dbReference type="InterPro" id="IPR002048">
    <property type="entry name" value="EF_hand_dom"/>
</dbReference>
<evidence type="ECO:0000313" key="6">
    <source>
        <dbReference type="RefSeq" id="XP_019298855.2"/>
    </source>
</evidence>
<keyword evidence="1" id="KW-0479">Metal-binding</keyword>
<dbReference type="GO" id="GO:0005509">
    <property type="term" value="F:calcium ion binding"/>
    <property type="evidence" value="ECO:0007669"/>
    <property type="project" value="InterPro"/>
</dbReference>
<evidence type="ECO:0000259" key="4">
    <source>
        <dbReference type="PROSITE" id="PS50222"/>
    </source>
</evidence>
<dbReference type="CDD" id="cd00051">
    <property type="entry name" value="EFh"/>
    <property type="match status" value="1"/>
</dbReference>
<dbReference type="InterPro" id="IPR018247">
    <property type="entry name" value="EF_Hand_1_Ca_BS"/>
</dbReference>
<dbReference type="PANTHER" id="PTHR23055">
    <property type="entry name" value="CALCIUM BINDING PROTEINS"/>
    <property type="match status" value="1"/>
</dbReference>
<dbReference type="PANTHER" id="PTHR23055:SF67">
    <property type="entry name" value="RIKEN CDNA 1700109H08 GENE"/>
    <property type="match status" value="1"/>
</dbReference>
<evidence type="ECO:0000313" key="5">
    <source>
        <dbReference type="Proteomes" id="UP001165780"/>
    </source>
</evidence>
<dbReference type="PROSITE" id="PS00018">
    <property type="entry name" value="EF_HAND_1"/>
    <property type="match status" value="1"/>
</dbReference>
<feature type="domain" description="EF-hand" evidence="4">
    <location>
        <begin position="174"/>
        <end position="209"/>
    </location>
</feature>
<dbReference type="Pfam" id="PF13499">
    <property type="entry name" value="EF-hand_7"/>
    <property type="match status" value="1"/>
</dbReference>
<evidence type="ECO:0000256" key="3">
    <source>
        <dbReference type="ARBA" id="ARBA00022837"/>
    </source>
</evidence>
<name>A0A9V1FAG7_PANPR</name>
<sequence length="233" mass="26909">MNYGISDNPRHVGLELGYLRTLQCVEATLDMDQKTLKKLVESISNTVKNFKKSEVECLVRLFHSLVERANVRLNNLGLDRNAFGAILHSVFGMTDDMLMNRVFFVFDKDHNNRINVKECVKGLSVFLRGTFEEKLKFCFEVYYLNGDGYICREEIFDMLKNSLHQQSSEENDEGIKELVDITLKKMDYDNDGKISFADFEKAVREERLLLEVFGPCLPEAKLCCPRHKSVNCL</sequence>
<evidence type="ECO:0000256" key="2">
    <source>
        <dbReference type="ARBA" id="ARBA00022737"/>
    </source>
</evidence>
<keyword evidence="3" id="KW-0106">Calcium</keyword>
<dbReference type="RefSeq" id="XP_019298855.2">
    <property type="nucleotide sequence ID" value="XM_019443310.2"/>
</dbReference>
<dbReference type="AlphaFoldDB" id="A0A9V1FAG7"/>
<dbReference type="PROSITE" id="PS50222">
    <property type="entry name" value="EF_HAND_2"/>
    <property type="match status" value="3"/>
</dbReference>
<dbReference type="SUPFAM" id="SSF47473">
    <property type="entry name" value="EF-hand"/>
    <property type="match status" value="1"/>
</dbReference>
<protein>
    <submittedName>
        <fullName evidence="6">Calaxin-like isoform X2</fullName>
    </submittedName>
</protein>
<keyword evidence="5" id="KW-1185">Reference proteome</keyword>
<dbReference type="InterPro" id="IPR011992">
    <property type="entry name" value="EF-hand-dom_pair"/>
</dbReference>
<dbReference type="SMART" id="SM00054">
    <property type="entry name" value="EFh"/>
    <property type="match status" value="3"/>
</dbReference>
<accession>A0A9V1FAG7</accession>
<feature type="domain" description="EF-hand" evidence="4">
    <location>
        <begin position="130"/>
        <end position="165"/>
    </location>
</feature>
<organism evidence="5 6">
    <name type="scientific">Panthera pardus</name>
    <name type="common">Leopard</name>
    <name type="synonym">Felis pardus</name>
    <dbReference type="NCBI Taxonomy" id="9691"/>
    <lineage>
        <taxon>Eukaryota</taxon>
        <taxon>Metazoa</taxon>
        <taxon>Chordata</taxon>
        <taxon>Craniata</taxon>
        <taxon>Vertebrata</taxon>
        <taxon>Euteleostomi</taxon>
        <taxon>Mammalia</taxon>
        <taxon>Eutheria</taxon>
        <taxon>Laurasiatheria</taxon>
        <taxon>Carnivora</taxon>
        <taxon>Feliformia</taxon>
        <taxon>Felidae</taxon>
        <taxon>Pantherinae</taxon>
        <taxon>Panthera</taxon>
    </lineage>
</organism>
<dbReference type="InterPro" id="IPR028846">
    <property type="entry name" value="Recoverin"/>
</dbReference>
<keyword evidence="2" id="KW-0677">Repeat</keyword>
<dbReference type="PRINTS" id="PR00450">
    <property type="entry name" value="RECOVERIN"/>
</dbReference>
<feature type="domain" description="EF-hand" evidence="4">
    <location>
        <begin position="94"/>
        <end position="129"/>
    </location>
</feature>
<dbReference type="Proteomes" id="UP001165780">
    <property type="component" value="Unplaced"/>
</dbReference>
<reference evidence="6" key="1">
    <citation type="submission" date="2025-08" db="UniProtKB">
        <authorList>
            <consortium name="RefSeq"/>
        </authorList>
    </citation>
    <scope>IDENTIFICATION</scope>
    <source>
        <tissue evidence="6">Whole blood</tissue>
    </source>
</reference>
<gene>
    <name evidence="6" type="primary">LOC109263686</name>
</gene>